<dbReference type="AlphaFoldDB" id="A0A8S3RSS8"/>
<evidence type="ECO:0000313" key="2">
    <source>
        <dbReference type="Proteomes" id="UP000683360"/>
    </source>
</evidence>
<dbReference type="EMBL" id="CAJPWZ010001263">
    <property type="protein sequence ID" value="CAG2211465.1"/>
    <property type="molecule type" value="Genomic_DNA"/>
</dbReference>
<reference evidence="1" key="1">
    <citation type="submission" date="2021-03" db="EMBL/GenBank/DDBJ databases">
        <authorList>
            <person name="Bekaert M."/>
        </authorList>
    </citation>
    <scope>NUCLEOTIDE SEQUENCE</scope>
</reference>
<comment type="caution">
    <text evidence="1">The sequence shown here is derived from an EMBL/GenBank/DDBJ whole genome shotgun (WGS) entry which is preliminary data.</text>
</comment>
<organism evidence="1 2">
    <name type="scientific">Mytilus edulis</name>
    <name type="common">Blue mussel</name>
    <dbReference type="NCBI Taxonomy" id="6550"/>
    <lineage>
        <taxon>Eukaryota</taxon>
        <taxon>Metazoa</taxon>
        <taxon>Spiralia</taxon>
        <taxon>Lophotrochozoa</taxon>
        <taxon>Mollusca</taxon>
        <taxon>Bivalvia</taxon>
        <taxon>Autobranchia</taxon>
        <taxon>Pteriomorphia</taxon>
        <taxon>Mytilida</taxon>
        <taxon>Mytiloidea</taxon>
        <taxon>Mytilidae</taxon>
        <taxon>Mytilinae</taxon>
        <taxon>Mytilus</taxon>
    </lineage>
</organism>
<dbReference type="Proteomes" id="UP000683360">
    <property type="component" value="Unassembled WGS sequence"/>
</dbReference>
<evidence type="ECO:0000313" key="1">
    <source>
        <dbReference type="EMBL" id="CAG2211465.1"/>
    </source>
</evidence>
<accession>A0A8S3RSS8</accession>
<proteinExistence type="predicted"/>
<gene>
    <name evidence="1" type="ORF">MEDL_25610</name>
</gene>
<name>A0A8S3RSS8_MYTED</name>
<keyword evidence="2" id="KW-1185">Reference proteome</keyword>
<sequence>MWTTKRHKKDHYVSQLYCQSVMCSLCVPTAVLSECDVDNKDTRRKCHYVSLPSQSVMCNKDTLCVPQLYCQSVMWTTKTQEERIDHYVSLQLYCQKCDVDNKDTEEIIDHYVSLQRYCQSVMWTTKTQERELMLCVPTAVLSECDVDNKDTKEIIDHYVSLQLYCQSVMWTTKTQREADHYVSLHLYCQSVMWTTKTQRRELITMYPYSCTVRV</sequence>
<protein>
    <submittedName>
        <fullName evidence="1">Uncharacterized protein</fullName>
    </submittedName>
</protein>